<dbReference type="Gramene" id="OB05G22410.1">
    <property type="protein sequence ID" value="OB05G22410.1"/>
    <property type="gene ID" value="OB05G22410"/>
</dbReference>
<proteinExistence type="predicted"/>
<organism evidence="1">
    <name type="scientific">Oryza brachyantha</name>
    <name type="common">malo sina</name>
    <dbReference type="NCBI Taxonomy" id="4533"/>
    <lineage>
        <taxon>Eukaryota</taxon>
        <taxon>Viridiplantae</taxon>
        <taxon>Streptophyta</taxon>
        <taxon>Embryophyta</taxon>
        <taxon>Tracheophyta</taxon>
        <taxon>Spermatophyta</taxon>
        <taxon>Magnoliopsida</taxon>
        <taxon>Liliopsida</taxon>
        <taxon>Poales</taxon>
        <taxon>Poaceae</taxon>
        <taxon>BOP clade</taxon>
        <taxon>Oryzoideae</taxon>
        <taxon>Oryzeae</taxon>
        <taxon>Oryzinae</taxon>
        <taxon>Oryza</taxon>
    </lineage>
</organism>
<dbReference type="AlphaFoldDB" id="J3M6L7"/>
<reference evidence="1" key="2">
    <citation type="submission" date="2013-04" db="UniProtKB">
        <authorList>
            <consortium name="EnsemblPlants"/>
        </authorList>
    </citation>
    <scope>IDENTIFICATION</scope>
</reference>
<evidence type="ECO:0000313" key="1">
    <source>
        <dbReference type="EnsemblPlants" id="OB05G22410.1"/>
    </source>
</evidence>
<sequence>MAVQSQLARQLGALGASSLGLPAAVAGAGLLVAVGPRRHAEAGGAALLAEEHARLPAAGGHAVLREDDARWDVVSTMGKAVGCGGPVVFAAVEVEVELAAAAGDGGGGVVGAGHGRGLRKGLFYITFHWDALNQLWARLIDP</sequence>
<dbReference type="EnsemblPlants" id="OB05G22410.1">
    <property type="protein sequence ID" value="OB05G22410.1"/>
    <property type="gene ID" value="OB05G22410"/>
</dbReference>
<protein>
    <submittedName>
        <fullName evidence="1">Uncharacterized protein</fullName>
    </submittedName>
</protein>
<dbReference type="Proteomes" id="UP000006038">
    <property type="component" value="Chromosome 5"/>
</dbReference>
<keyword evidence="2" id="KW-1185">Reference proteome</keyword>
<accession>J3M6L7</accession>
<evidence type="ECO:0000313" key="2">
    <source>
        <dbReference type="Proteomes" id="UP000006038"/>
    </source>
</evidence>
<dbReference type="HOGENOM" id="CLU_1818833_0_0_1"/>
<name>J3M6L7_ORYBR</name>
<reference evidence="1" key="1">
    <citation type="journal article" date="2013" name="Nat. Commun.">
        <title>Whole-genome sequencing of Oryza brachyantha reveals mechanisms underlying Oryza genome evolution.</title>
        <authorList>
            <person name="Chen J."/>
            <person name="Huang Q."/>
            <person name="Gao D."/>
            <person name="Wang J."/>
            <person name="Lang Y."/>
            <person name="Liu T."/>
            <person name="Li B."/>
            <person name="Bai Z."/>
            <person name="Luis Goicoechea J."/>
            <person name="Liang C."/>
            <person name="Chen C."/>
            <person name="Zhang W."/>
            <person name="Sun S."/>
            <person name="Liao Y."/>
            <person name="Zhang X."/>
            <person name="Yang L."/>
            <person name="Song C."/>
            <person name="Wang M."/>
            <person name="Shi J."/>
            <person name="Liu G."/>
            <person name="Liu J."/>
            <person name="Zhou H."/>
            <person name="Zhou W."/>
            <person name="Yu Q."/>
            <person name="An N."/>
            <person name="Chen Y."/>
            <person name="Cai Q."/>
            <person name="Wang B."/>
            <person name="Liu B."/>
            <person name="Min J."/>
            <person name="Huang Y."/>
            <person name="Wu H."/>
            <person name="Li Z."/>
            <person name="Zhang Y."/>
            <person name="Yin Y."/>
            <person name="Song W."/>
            <person name="Jiang J."/>
            <person name="Jackson S.A."/>
            <person name="Wing R.A."/>
            <person name="Wang J."/>
            <person name="Chen M."/>
        </authorList>
    </citation>
    <scope>NUCLEOTIDE SEQUENCE [LARGE SCALE GENOMIC DNA]</scope>
    <source>
        <strain evidence="1">cv. IRGC 101232</strain>
    </source>
</reference>